<keyword evidence="1 3" id="KW-0732">Signal</keyword>
<feature type="domain" description="Organic solvent tolerance-like N-terminal" evidence="4">
    <location>
        <begin position="44"/>
        <end position="151"/>
    </location>
</feature>
<protein>
    <submittedName>
        <fullName evidence="5">Lipopolysaccharide export system protein LptA</fullName>
    </submittedName>
</protein>
<evidence type="ECO:0000313" key="5">
    <source>
        <dbReference type="EMBL" id="NJC35067.1"/>
    </source>
</evidence>
<organism evidence="5 6">
    <name type="scientific">Sphingomonas jejuensis</name>
    <dbReference type="NCBI Taxonomy" id="904715"/>
    <lineage>
        <taxon>Bacteria</taxon>
        <taxon>Pseudomonadati</taxon>
        <taxon>Pseudomonadota</taxon>
        <taxon>Alphaproteobacteria</taxon>
        <taxon>Sphingomonadales</taxon>
        <taxon>Sphingomonadaceae</taxon>
        <taxon>Sphingomonas</taxon>
    </lineage>
</organism>
<comment type="caution">
    <text evidence="5">The sequence shown here is derived from an EMBL/GenBank/DDBJ whole genome shotgun (WGS) entry which is preliminary data.</text>
</comment>
<evidence type="ECO:0000259" key="4">
    <source>
        <dbReference type="Pfam" id="PF03968"/>
    </source>
</evidence>
<dbReference type="Gene3D" id="2.60.450.10">
    <property type="entry name" value="Lipopolysaccharide (LPS) transport protein A like domain"/>
    <property type="match status" value="1"/>
</dbReference>
<feature type="chain" id="PRO_5046442930" evidence="3">
    <location>
        <begin position="31"/>
        <end position="191"/>
    </location>
</feature>
<evidence type="ECO:0000256" key="2">
    <source>
        <dbReference type="SAM" id="MobiDB-lite"/>
    </source>
</evidence>
<feature type="region of interest" description="Disordered" evidence="2">
    <location>
        <begin position="158"/>
        <end position="191"/>
    </location>
</feature>
<proteinExistence type="predicted"/>
<evidence type="ECO:0000256" key="3">
    <source>
        <dbReference type="SAM" id="SignalP"/>
    </source>
</evidence>
<dbReference type="EMBL" id="JAATJE010000002">
    <property type="protein sequence ID" value="NJC35067.1"/>
    <property type="molecule type" value="Genomic_DNA"/>
</dbReference>
<evidence type="ECO:0000313" key="6">
    <source>
        <dbReference type="Proteomes" id="UP000734218"/>
    </source>
</evidence>
<accession>A0ABX0XNV4</accession>
<sequence length="191" mass="19615">MSVVTARVLLAPALMLPGLLLLGPATPAPAQALANHNSNAPVDVDADRFEVQDRQDRAVFSGNVRVRQGGLNLDAQRLTIAYQGGPSSGVTIQRLDASGGVTVRSATETARGNFAVYDLNRRQITMVGGVTLQQGPNRLNGGRLVIDLTTGRSVIDGSAVGGTSGSTAPGSIGSSGGRVTGRFQVPQRGGN</sequence>
<dbReference type="PANTHER" id="PTHR36504:SF1">
    <property type="entry name" value="LIPOPOLYSACCHARIDE EXPORT SYSTEM PROTEIN LPTA"/>
    <property type="match status" value="1"/>
</dbReference>
<dbReference type="InterPro" id="IPR005653">
    <property type="entry name" value="OstA-like_N"/>
</dbReference>
<keyword evidence="6" id="KW-1185">Reference proteome</keyword>
<dbReference type="PANTHER" id="PTHR36504">
    <property type="entry name" value="LIPOPOLYSACCHARIDE EXPORT SYSTEM PROTEIN LPTA"/>
    <property type="match status" value="1"/>
</dbReference>
<dbReference type="Pfam" id="PF03968">
    <property type="entry name" value="LptD_N"/>
    <property type="match status" value="1"/>
</dbReference>
<feature type="signal peptide" evidence="3">
    <location>
        <begin position="1"/>
        <end position="30"/>
    </location>
</feature>
<dbReference type="Proteomes" id="UP000734218">
    <property type="component" value="Unassembled WGS sequence"/>
</dbReference>
<name>A0ABX0XNV4_9SPHN</name>
<evidence type="ECO:0000256" key="1">
    <source>
        <dbReference type="ARBA" id="ARBA00022729"/>
    </source>
</evidence>
<dbReference type="RefSeq" id="WP_425338488.1">
    <property type="nucleotide sequence ID" value="NZ_JAATJE010000002.1"/>
</dbReference>
<reference evidence="5 6" key="1">
    <citation type="submission" date="2020-03" db="EMBL/GenBank/DDBJ databases">
        <title>Genomic Encyclopedia of Type Strains, Phase IV (KMG-IV): sequencing the most valuable type-strain genomes for metagenomic binning, comparative biology and taxonomic classification.</title>
        <authorList>
            <person name="Goeker M."/>
        </authorList>
    </citation>
    <scope>NUCLEOTIDE SEQUENCE [LARGE SCALE GENOMIC DNA]</scope>
    <source>
        <strain evidence="5 6">DSM 27651</strain>
    </source>
</reference>
<gene>
    <name evidence="5" type="ORF">GGR88_002581</name>
</gene>
<dbReference type="InterPro" id="IPR052037">
    <property type="entry name" value="LPS_export_LptA"/>
</dbReference>